<sequence>MALFKRYRNNKQVKPEKPKIKQIKIKEKHENTRLDKICYLLNSTNTHRLGLREILGLSKDETEKYAYILVTKILNLVLIKKKNLSLINDCLKKILKCENRNISKKVLFEYFYCFAMVGIFENEIAELLVEYFYDDVVIQKNNILNVLPKGRLWSRIKSMVPRVRIFDWDQPIFIKSSGNGIIVE</sequence>
<protein>
    <submittedName>
        <fullName evidence="1">Uncharacterized protein</fullName>
    </submittedName>
</protein>
<gene>
    <name evidence="1" type="ORF">TCON_0597</name>
</gene>
<reference evidence="1 2" key="1">
    <citation type="submission" date="2019-01" db="EMBL/GenBank/DDBJ databases">
        <title>Genomes sequencing and comparative genomics of infectious freshwater microsporidia, Cucumispora dikerogammari and Thelohania contejeani.</title>
        <authorList>
            <person name="Cormier A."/>
            <person name="Giraud I."/>
            <person name="Wattier R."/>
            <person name="Teixeira M."/>
            <person name="Grandjean F."/>
            <person name="Rigaud T."/>
            <person name="Cordaux R."/>
        </authorList>
    </citation>
    <scope>NUCLEOTIDE SEQUENCE [LARGE SCALE GENOMIC DNA]</scope>
    <source>
        <strain evidence="1">T1</strain>
        <tissue evidence="1">Spores</tissue>
    </source>
</reference>
<name>A0ABQ7I1C1_9MICR</name>
<organism evidence="1 2">
    <name type="scientific">Astathelohania contejeani</name>
    <dbReference type="NCBI Taxonomy" id="164912"/>
    <lineage>
        <taxon>Eukaryota</taxon>
        <taxon>Fungi</taxon>
        <taxon>Fungi incertae sedis</taxon>
        <taxon>Microsporidia</taxon>
        <taxon>Astathelohaniidae</taxon>
        <taxon>Astathelohania</taxon>
    </lineage>
</organism>
<accession>A0ABQ7I1C1</accession>
<dbReference type="EMBL" id="SBIQ01000023">
    <property type="protein sequence ID" value="KAF7684221.1"/>
    <property type="molecule type" value="Genomic_DNA"/>
</dbReference>
<dbReference type="Proteomes" id="UP001516464">
    <property type="component" value="Unassembled WGS sequence"/>
</dbReference>
<comment type="caution">
    <text evidence="1">The sequence shown here is derived from an EMBL/GenBank/DDBJ whole genome shotgun (WGS) entry which is preliminary data.</text>
</comment>
<keyword evidence="2" id="KW-1185">Reference proteome</keyword>
<proteinExistence type="predicted"/>
<evidence type="ECO:0000313" key="2">
    <source>
        <dbReference type="Proteomes" id="UP001516464"/>
    </source>
</evidence>
<evidence type="ECO:0000313" key="1">
    <source>
        <dbReference type="EMBL" id="KAF7684221.1"/>
    </source>
</evidence>